<proteinExistence type="predicted"/>
<keyword evidence="2" id="KW-1185">Reference proteome</keyword>
<dbReference type="AlphaFoldDB" id="A0A1M6QYX1"/>
<evidence type="ECO:0000313" key="2">
    <source>
        <dbReference type="Proteomes" id="UP000183994"/>
    </source>
</evidence>
<evidence type="ECO:0000313" key="1">
    <source>
        <dbReference type="EMBL" id="SHK25431.1"/>
    </source>
</evidence>
<dbReference type="Proteomes" id="UP000183994">
    <property type="component" value="Unassembled WGS sequence"/>
</dbReference>
<name>A0A1M6QYX1_9BACT</name>
<gene>
    <name evidence="1" type="ORF">SAMN02745216_03146</name>
</gene>
<accession>A0A1M6QYX1</accession>
<dbReference type="STRING" id="1121393.SAMN02745216_03146"/>
<dbReference type="OrthoDB" id="9800594at2"/>
<organism evidence="1 2">
    <name type="scientific">Desulfatibacillum alkenivorans DSM 16219</name>
    <dbReference type="NCBI Taxonomy" id="1121393"/>
    <lineage>
        <taxon>Bacteria</taxon>
        <taxon>Pseudomonadati</taxon>
        <taxon>Thermodesulfobacteriota</taxon>
        <taxon>Desulfobacteria</taxon>
        <taxon>Desulfobacterales</taxon>
        <taxon>Desulfatibacillaceae</taxon>
        <taxon>Desulfatibacillum</taxon>
    </lineage>
</organism>
<dbReference type="RefSeq" id="WP_073477220.1">
    <property type="nucleotide sequence ID" value="NZ_FQZU01000021.1"/>
</dbReference>
<protein>
    <submittedName>
        <fullName evidence="1">Uncharacterized protein</fullName>
    </submittedName>
</protein>
<dbReference type="EMBL" id="FQZU01000021">
    <property type="protein sequence ID" value="SHK25431.1"/>
    <property type="molecule type" value="Genomic_DNA"/>
</dbReference>
<reference evidence="2" key="1">
    <citation type="submission" date="2016-11" db="EMBL/GenBank/DDBJ databases">
        <authorList>
            <person name="Varghese N."/>
            <person name="Submissions S."/>
        </authorList>
    </citation>
    <scope>NUCLEOTIDE SEQUENCE [LARGE SCALE GENOMIC DNA]</scope>
    <source>
        <strain evidence="2">DSM 16219</strain>
    </source>
</reference>
<sequence>MAGKPKAPGAVPVIPWADPALWEEANAALRRIISKHGPALSGAKAHSAEIRRLLESTASQTQDLCLKTCPHCPDPCCAHAKVWLDFPDLLFLHLEGISGPPRQLRSHMEGPCAFLGRRGCTLDRLSRPFVCFWYFCPPQTLRLSRTPARIKQTLAAAVSSIKFHRKAMEEEFILICLG</sequence>